<dbReference type="InterPro" id="IPR001680">
    <property type="entry name" value="WD40_rpt"/>
</dbReference>
<protein>
    <recommendedName>
        <fullName evidence="7">Transcription factor tau subunit sfc6</fullName>
    </recommendedName>
</protein>
<keyword evidence="6" id="KW-1185">Reference proteome</keyword>
<keyword evidence="2" id="KW-0804">Transcription</keyword>
<dbReference type="InterPro" id="IPR036322">
    <property type="entry name" value="WD40_repeat_dom_sf"/>
</dbReference>
<dbReference type="EMBL" id="KI669510">
    <property type="protein sequence ID" value="OCF32212.1"/>
    <property type="molecule type" value="Genomic_DNA"/>
</dbReference>
<dbReference type="GO" id="GO:0000127">
    <property type="term" value="C:transcription factor TFIIIC complex"/>
    <property type="evidence" value="ECO:0007669"/>
    <property type="project" value="TreeGrafter"/>
</dbReference>
<dbReference type="PANTHER" id="PTHR15052:SF2">
    <property type="entry name" value="GENERAL TRANSCRIPTION FACTOR 3C POLYPEPTIDE 2"/>
    <property type="match status" value="1"/>
</dbReference>
<dbReference type="STRING" id="1296120.A0A1B9GMG9"/>
<evidence type="ECO:0008006" key="7">
    <source>
        <dbReference type="Google" id="ProtNLM"/>
    </source>
</evidence>
<evidence type="ECO:0000256" key="2">
    <source>
        <dbReference type="ARBA" id="ARBA00023163"/>
    </source>
</evidence>
<comment type="subcellular location">
    <subcellularLocation>
        <location evidence="1">Nucleus</location>
    </subcellularLocation>
</comment>
<name>A0A1B9GMG9_9TREE</name>
<reference evidence="5 6" key="1">
    <citation type="submission" date="2013-07" db="EMBL/GenBank/DDBJ databases">
        <title>The Genome Sequence of Cryptococcus heveanensis BCC8398.</title>
        <authorList>
            <consortium name="The Broad Institute Genome Sequencing Platform"/>
            <person name="Cuomo C."/>
            <person name="Litvintseva A."/>
            <person name="Chen Y."/>
            <person name="Heitman J."/>
            <person name="Sun S."/>
            <person name="Springer D."/>
            <person name="Dromer F."/>
            <person name="Young S.K."/>
            <person name="Zeng Q."/>
            <person name="Gargeya S."/>
            <person name="Fitzgerald M."/>
            <person name="Abouelleil A."/>
            <person name="Alvarado L."/>
            <person name="Berlin A.M."/>
            <person name="Chapman S.B."/>
            <person name="Dewar J."/>
            <person name="Goldberg J."/>
            <person name="Griggs A."/>
            <person name="Gujja S."/>
            <person name="Hansen M."/>
            <person name="Howarth C."/>
            <person name="Imamovic A."/>
            <person name="Larimer J."/>
            <person name="McCowan C."/>
            <person name="Murphy C."/>
            <person name="Pearson M."/>
            <person name="Priest M."/>
            <person name="Roberts A."/>
            <person name="Saif S."/>
            <person name="Shea T."/>
            <person name="Sykes S."/>
            <person name="Wortman J."/>
            <person name="Nusbaum C."/>
            <person name="Birren B."/>
        </authorList>
    </citation>
    <scope>NUCLEOTIDE SEQUENCE [LARGE SCALE GENOMIC DNA]</scope>
    <source>
        <strain evidence="5 6">BCC8398</strain>
    </source>
</reference>
<reference evidence="6" key="2">
    <citation type="submission" date="2013-12" db="EMBL/GenBank/DDBJ databases">
        <title>Evolution of pathogenesis and genome organization in the Tremellales.</title>
        <authorList>
            <person name="Cuomo C."/>
            <person name="Litvintseva A."/>
            <person name="Heitman J."/>
            <person name="Chen Y."/>
            <person name="Sun S."/>
            <person name="Springer D."/>
            <person name="Dromer F."/>
            <person name="Young S."/>
            <person name="Zeng Q."/>
            <person name="Chapman S."/>
            <person name="Gujja S."/>
            <person name="Saif S."/>
            <person name="Birren B."/>
        </authorList>
    </citation>
    <scope>NUCLEOTIDE SEQUENCE [LARGE SCALE GENOMIC DNA]</scope>
    <source>
        <strain evidence="6">BCC8398</strain>
    </source>
</reference>
<dbReference type="SMART" id="SM00320">
    <property type="entry name" value="WD40"/>
    <property type="match status" value="2"/>
</dbReference>
<proteinExistence type="predicted"/>
<dbReference type="Proteomes" id="UP000092666">
    <property type="component" value="Unassembled WGS sequence"/>
</dbReference>
<dbReference type="GO" id="GO:0006383">
    <property type="term" value="P:transcription by RNA polymerase III"/>
    <property type="evidence" value="ECO:0007669"/>
    <property type="project" value="TreeGrafter"/>
</dbReference>
<dbReference type="SUPFAM" id="SSF50978">
    <property type="entry name" value="WD40 repeat-like"/>
    <property type="match status" value="1"/>
</dbReference>
<dbReference type="GO" id="GO:0005634">
    <property type="term" value="C:nucleus"/>
    <property type="evidence" value="ECO:0007669"/>
    <property type="project" value="UniProtKB-SubCell"/>
</dbReference>
<evidence type="ECO:0000256" key="3">
    <source>
        <dbReference type="ARBA" id="ARBA00023242"/>
    </source>
</evidence>
<dbReference type="AlphaFoldDB" id="A0A1B9GMG9"/>
<keyword evidence="3" id="KW-0539">Nucleus</keyword>
<feature type="compositionally biased region" description="Polar residues" evidence="4">
    <location>
        <begin position="45"/>
        <end position="58"/>
    </location>
</feature>
<evidence type="ECO:0000313" key="5">
    <source>
        <dbReference type="EMBL" id="OCF32212.1"/>
    </source>
</evidence>
<gene>
    <name evidence="5" type="ORF">I316_06126</name>
</gene>
<feature type="region of interest" description="Disordered" evidence="4">
    <location>
        <begin position="1"/>
        <end position="173"/>
    </location>
</feature>
<organism evidence="5 6">
    <name type="scientific">Kwoniella heveanensis BCC8398</name>
    <dbReference type="NCBI Taxonomy" id="1296120"/>
    <lineage>
        <taxon>Eukaryota</taxon>
        <taxon>Fungi</taxon>
        <taxon>Dikarya</taxon>
        <taxon>Basidiomycota</taxon>
        <taxon>Agaricomycotina</taxon>
        <taxon>Tremellomycetes</taxon>
        <taxon>Tremellales</taxon>
        <taxon>Cryptococcaceae</taxon>
        <taxon>Kwoniella</taxon>
    </lineage>
</organism>
<dbReference type="Gene3D" id="2.130.10.10">
    <property type="entry name" value="YVTN repeat-like/Quinoprotein amine dehydrogenase"/>
    <property type="match status" value="1"/>
</dbReference>
<dbReference type="InterPro" id="IPR052416">
    <property type="entry name" value="GTF3C_component"/>
</dbReference>
<evidence type="ECO:0000256" key="4">
    <source>
        <dbReference type="SAM" id="MobiDB-lite"/>
    </source>
</evidence>
<dbReference type="PANTHER" id="PTHR15052">
    <property type="entry name" value="RNA POLYMERASE III TRANSCRIPTION INITIATION FACTOR COMPLEX SUBUNIT"/>
    <property type="match status" value="1"/>
</dbReference>
<dbReference type="InterPro" id="IPR015943">
    <property type="entry name" value="WD40/YVTN_repeat-like_dom_sf"/>
</dbReference>
<evidence type="ECO:0000313" key="6">
    <source>
        <dbReference type="Proteomes" id="UP000092666"/>
    </source>
</evidence>
<sequence length="885" mass="96708">MVSLRERKSRASYSNIAEGLANLSSDEEGPNDDEGNVEAGPSRAGTPSGSKAVSQGGNTEAKGDAKDDDDSEMSSGESSEFRPDSPAKKGGKGKGRAQETDDDDDEDDDELMNEVVDSDEDDAGQLEDDIDPALRSISETPDLMAGASRGSKAKRPKATTSSAGGGGTARKPPPLYPHNINAAYAAHGSSEINLIDLKYRALIKASTVALTKAPTGPKVSDAERHALKDREQSRIHGVEVFPNGHPVPFSTRLTVDPQHGWTSSSARPVSQSQLMAWVDESGPSDRRKADRRAYAWKRDPQRTLGAPWQDWKGEGWWPEMYVGPEEGMSGARENWLMRDEVTLGLDQVGRWTREQMHFLDEHEAEMYLPTPTNKNGDPWISCYTGPHHDQVPLKYSLFDSKSLSETSPNVPREGHTFFAGGPIWGLDWCPLPETESAAFGSAQYLAVTTLPHIDTCPAMFEKWPRTSKGSIQIWSHSSTPGPSVHQGADQPMDGTPQKGGMKCELVLCVQGGPLMEIKWMPMGVWDKADSASIEDAGVPIPKLGIIAGIQLDGSVSFYAVPHPHFLGSNSSGDQPLYLRLDEPLIRLEMEDSLCMSFDWVTASRVAVGLSNGHVAVWDVYDALRSCKQDDLLPSLYTSVASSAIRSIAVGRVPPAEDQLGGDPIYLVMGSYDGSTVVMDFRDPLFPVEVNKARVPNMAVGWLAQLASPVICDIDFVVQTIKMRKTNQGKSHYLTSHRGQAWSIASSDYHTMVISAGADGVLMMADYSTGFHRKRKEPLKMQRLYEVDYNRTTDEYRIFDDILPESQTIETATARRPPVISKRATHDPSSHILKTGAWSPHVGLHKVRWNDACGIAKAGWVVSGGASGLGRVEWVEGRYRNGVAPR</sequence>
<evidence type="ECO:0000256" key="1">
    <source>
        <dbReference type="ARBA" id="ARBA00004123"/>
    </source>
</evidence>
<accession>A0A1B9GMG9</accession>
<feature type="compositionally biased region" description="Acidic residues" evidence="4">
    <location>
        <begin position="25"/>
        <end position="36"/>
    </location>
</feature>
<feature type="compositionally biased region" description="Acidic residues" evidence="4">
    <location>
        <begin position="100"/>
        <end position="131"/>
    </location>
</feature>
<dbReference type="OrthoDB" id="4703at2759"/>